<organism evidence="5 6">
    <name type="scientific">Anaerovirgula multivorans</name>
    <dbReference type="NCBI Taxonomy" id="312168"/>
    <lineage>
        <taxon>Bacteria</taxon>
        <taxon>Bacillati</taxon>
        <taxon>Bacillota</taxon>
        <taxon>Clostridia</taxon>
        <taxon>Peptostreptococcales</taxon>
        <taxon>Natronincolaceae</taxon>
        <taxon>Anaerovirgula</taxon>
    </lineage>
</organism>
<dbReference type="Gene3D" id="3.40.50.2300">
    <property type="match status" value="1"/>
</dbReference>
<protein>
    <recommendedName>
        <fullName evidence="1">Stage 0 sporulation protein A homolog</fullName>
    </recommendedName>
</protein>
<dbReference type="SUPFAM" id="SSF52172">
    <property type="entry name" value="CheY-like"/>
    <property type="match status" value="1"/>
</dbReference>
<evidence type="ECO:0000256" key="1">
    <source>
        <dbReference type="ARBA" id="ARBA00018672"/>
    </source>
</evidence>
<dbReference type="SMART" id="SM00448">
    <property type="entry name" value="REC"/>
    <property type="match status" value="1"/>
</dbReference>
<dbReference type="PANTHER" id="PTHR43228">
    <property type="entry name" value="TWO-COMPONENT RESPONSE REGULATOR"/>
    <property type="match status" value="1"/>
</dbReference>
<dbReference type="EMBL" id="FZOJ01000005">
    <property type="protein sequence ID" value="SNS18468.1"/>
    <property type="molecule type" value="Genomic_DNA"/>
</dbReference>
<comment type="function">
    <text evidence="2">May play the central regulatory role in sporulation. It may be an element of the effector pathway responsible for the activation of sporulation genes in response to nutritional stress. Spo0A may act in concert with spo0H (a sigma factor) to control the expression of some genes that are critical to the sporulation process.</text>
</comment>
<dbReference type="AlphaFoldDB" id="A0A239CFL5"/>
<sequence>MEDPIILVVEDSRYMREFLGNIIMGMGYEHLYFAEDGVQAIEKATLIKPDLITLDISIPIINGLEVVSKVLEISPKSKIIMISAMHDQGTIKQAIKKGASDFIHKPFRKETLEKVIMSHLKKDQYKVE</sequence>
<evidence type="ECO:0000256" key="2">
    <source>
        <dbReference type="ARBA" id="ARBA00024867"/>
    </source>
</evidence>
<dbReference type="Proteomes" id="UP000198304">
    <property type="component" value="Unassembled WGS sequence"/>
</dbReference>
<proteinExistence type="predicted"/>
<dbReference type="OrthoDB" id="9808843at2"/>
<keyword evidence="6" id="KW-1185">Reference proteome</keyword>
<dbReference type="InterPro" id="IPR011006">
    <property type="entry name" value="CheY-like_superfamily"/>
</dbReference>
<keyword evidence="3" id="KW-0597">Phosphoprotein</keyword>
<feature type="modified residue" description="4-aspartylphosphate" evidence="3">
    <location>
        <position position="55"/>
    </location>
</feature>
<dbReference type="InterPro" id="IPR001789">
    <property type="entry name" value="Sig_transdc_resp-reg_receiver"/>
</dbReference>
<dbReference type="InterPro" id="IPR052048">
    <property type="entry name" value="ST_Response_Regulator"/>
</dbReference>
<reference evidence="5 6" key="1">
    <citation type="submission" date="2017-06" db="EMBL/GenBank/DDBJ databases">
        <authorList>
            <person name="Kim H.J."/>
            <person name="Triplett B.A."/>
        </authorList>
    </citation>
    <scope>NUCLEOTIDE SEQUENCE [LARGE SCALE GENOMIC DNA]</scope>
    <source>
        <strain evidence="5 6">SCA</strain>
    </source>
</reference>
<dbReference type="GO" id="GO:0000160">
    <property type="term" value="P:phosphorelay signal transduction system"/>
    <property type="evidence" value="ECO:0007669"/>
    <property type="project" value="InterPro"/>
</dbReference>
<dbReference type="PROSITE" id="PS50110">
    <property type="entry name" value="RESPONSE_REGULATORY"/>
    <property type="match status" value="1"/>
</dbReference>
<dbReference type="PANTHER" id="PTHR43228:SF1">
    <property type="entry name" value="TWO-COMPONENT RESPONSE REGULATOR ARR22"/>
    <property type="match status" value="1"/>
</dbReference>
<evidence type="ECO:0000256" key="3">
    <source>
        <dbReference type="PROSITE-ProRule" id="PRU00169"/>
    </source>
</evidence>
<feature type="domain" description="Response regulatory" evidence="4">
    <location>
        <begin position="5"/>
        <end position="120"/>
    </location>
</feature>
<evidence type="ECO:0000313" key="5">
    <source>
        <dbReference type="EMBL" id="SNS18468.1"/>
    </source>
</evidence>
<evidence type="ECO:0000313" key="6">
    <source>
        <dbReference type="Proteomes" id="UP000198304"/>
    </source>
</evidence>
<accession>A0A239CFL5</accession>
<name>A0A239CFL5_9FIRM</name>
<dbReference type="RefSeq" id="WP_089282203.1">
    <property type="nucleotide sequence ID" value="NZ_FZOJ01000005.1"/>
</dbReference>
<evidence type="ECO:0000259" key="4">
    <source>
        <dbReference type="PROSITE" id="PS50110"/>
    </source>
</evidence>
<gene>
    <name evidence="5" type="ORF">SAMN05446037_1005164</name>
</gene>
<dbReference type="Pfam" id="PF00072">
    <property type="entry name" value="Response_reg"/>
    <property type="match status" value="1"/>
</dbReference>